<dbReference type="eggNOG" id="ENOG502S1TC">
    <property type="taxonomic scope" value="Eukaryota"/>
</dbReference>
<evidence type="ECO:0000256" key="3">
    <source>
        <dbReference type="ARBA" id="ARBA00022989"/>
    </source>
</evidence>
<dbReference type="InParanoid" id="S8DPW6"/>
<dbReference type="AlphaFoldDB" id="S8DPW6"/>
<keyword evidence="2 6" id="KW-0812">Transmembrane</keyword>
<sequence>MFAQGHFHRVLDPRTSSDDFNQNPYGYMPTEWICILFLVLFSLSTAIHFVEMIHTRLWWLLPTVLMAGTLEILGWVGRLWSSLNVDAANPYLMQIVTTIIAPTPLVAANFVILGEFIRRLGPCYSRLSPVWYTAVFVSCDIVSLVVQAVGGALAATAVNQYEDPTTGGNIMLAGIAFQMASITAYILLASEFVLRFLYDKPIRNVIHPSGRHHFSRQVKLMLAGLTFSSLCIYIRSVYRTVELAEGWTGYIITTQRYFNWLDGGMITLAMFSLNFFHPGYLLGRRHVWLTARREGTAFEKEKQQPGASGGDSEPVSPVKASA</sequence>
<feature type="transmembrane region" description="Helical" evidence="6">
    <location>
        <begin position="258"/>
        <end position="276"/>
    </location>
</feature>
<gene>
    <name evidence="7" type="ORF">FOMPIDRAFT_1044241</name>
</gene>
<protein>
    <recommendedName>
        <fullName evidence="9">RTA1-domain-containing protein</fullName>
    </recommendedName>
</protein>
<dbReference type="InterPro" id="IPR007568">
    <property type="entry name" value="RTA1"/>
</dbReference>
<evidence type="ECO:0000313" key="7">
    <source>
        <dbReference type="EMBL" id="EPS93213.1"/>
    </source>
</evidence>
<keyword evidence="8" id="KW-1185">Reference proteome</keyword>
<evidence type="ECO:0000256" key="6">
    <source>
        <dbReference type="SAM" id="Phobius"/>
    </source>
</evidence>
<dbReference type="PANTHER" id="PTHR31465:SF9">
    <property type="entry name" value="SPHINGOID LONG-CHAIN BASE TRANSPORTER RSB1"/>
    <property type="match status" value="1"/>
</dbReference>
<evidence type="ECO:0000256" key="1">
    <source>
        <dbReference type="ARBA" id="ARBA00004141"/>
    </source>
</evidence>
<feature type="transmembrane region" description="Helical" evidence="6">
    <location>
        <begin position="170"/>
        <end position="197"/>
    </location>
</feature>
<feature type="transmembrane region" description="Helical" evidence="6">
    <location>
        <begin position="30"/>
        <end position="50"/>
    </location>
</feature>
<evidence type="ECO:0000256" key="4">
    <source>
        <dbReference type="ARBA" id="ARBA00023136"/>
    </source>
</evidence>
<dbReference type="STRING" id="743788.S8DPW6"/>
<dbReference type="OrthoDB" id="3358017at2759"/>
<comment type="subcellular location">
    <subcellularLocation>
        <location evidence="1">Membrane</location>
        <topology evidence="1">Multi-pass membrane protein</topology>
    </subcellularLocation>
</comment>
<feature type="transmembrane region" description="Helical" evidence="6">
    <location>
        <begin position="92"/>
        <end position="117"/>
    </location>
</feature>
<evidence type="ECO:0000256" key="5">
    <source>
        <dbReference type="SAM" id="MobiDB-lite"/>
    </source>
</evidence>
<evidence type="ECO:0008006" key="9">
    <source>
        <dbReference type="Google" id="ProtNLM"/>
    </source>
</evidence>
<dbReference type="PANTHER" id="PTHR31465">
    <property type="entry name" value="PROTEIN RTA1-RELATED"/>
    <property type="match status" value="1"/>
</dbReference>
<feature type="region of interest" description="Disordered" evidence="5">
    <location>
        <begin position="298"/>
        <end position="322"/>
    </location>
</feature>
<feature type="transmembrane region" description="Helical" evidence="6">
    <location>
        <begin position="218"/>
        <end position="238"/>
    </location>
</feature>
<accession>S8DPW6</accession>
<dbReference type="HOGENOM" id="CLU_033465_6_0_1"/>
<feature type="transmembrane region" description="Helical" evidence="6">
    <location>
        <begin position="129"/>
        <end position="150"/>
    </location>
</feature>
<dbReference type="GO" id="GO:0005886">
    <property type="term" value="C:plasma membrane"/>
    <property type="evidence" value="ECO:0007669"/>
    <property type="project" value="TreeGrafter"/>
</dbReference>
<keyword evidence="3 6" id="KW-1133">Transmembrane helix</keyword>
<dbReference type="Proteomes" id="UP000015241">
    <property type="component" value="Unassembled WGS sequence"/>
</dbReference>
<dbReference type="GO" id="GO:0000324">
    <property type="term" value="C:fungal-type vacuole"/>
    <property type="evidence" value="ECO:0007669"/>
    <property type="project" value="TreeGrafter"/>
</dbReference>
<organism evidence="7 8">
    <name type="scientific">Fomitopsis schrenkii</name>
    <name type="common">Brown rot fungus</name>
    <dbReference type="NCBI Taxonomy" id="2126942"/>
    <lineage>
        <taxon>Eukaryota</taxon>
        <taxon>Fungi</taxon>
        <taxon>Dikarya</taxon>
        <taxon>Basidiomycota</taxon>
        <taxon>Agaricomycotina</taxon>
        <taxon>Agaricomycetes</taxon>
        <taxon>Polyporales</taxon>
        <taxon>Fomitopsis</taxon>
    </lineage>
</organism>
<reference evidence="7 8" key="1">
    <citation type="journal article" date="2012" name="Science">
        <title>The Paleozoic origin of enzymatic lignin decomposition reconstructed from 31 fungal genomes.</title>
        <authorList>
            <person name="Floudas D."/>
            <person name="Binder M."/>
            <person name="Riley R."/>
            <person name="Barry K."/>
            <person name="Blanchette R.A."/>
            <person name="Henrissat B."/>
            <person name="Martinez A.T."/>
            <person name="Otillar R."/>
            <person name="Spatafora J.W."/>
            <person name="Yadav J.S."/>
            <person name="Aerts A."/>
            <person name="Benoit I."/>
            <person name="Boyd A."/>
            <person name="Carlson A."/>
            <person name="Copeland A."/>
            <person name="Coutinho P.M."/>
            <person name="de Vries R.P."/>
            <person name="Ferreira P."/>
            <person name="Findley K."/>
            <person name="Foster B."/>
            <person name="Gaskell J."/>
            <person name="Glotzer D."/>
            <person name="Gorecki P."/>
            <person name="Heitman J."/>
            <person name="Hesse C."/>
            <person name="Hori C."/>
            <person name="Igarashi K."/>
            <person name="Jurgens J.A."/>
            <person name="Kallen N."/>
            <person name="Kersten P."/>
            <person name="Kohler A."/>
            <person name="Kuees U."/>
            <person name="Kumar T.K.A."/>
            <person name="Kuo A."/>
            <person name="LaButti K."/>
            <person name="Larrondo L.F."/>
            <person name="Lindquist E."/>
            <person name="Ling A."/>
            <person name="Lombard V."/>
            <person name="Lucas S."/>
            <person name="Lundell T."/>
            <person name="Martin R."/>
            <person name="McLaughlin D.J."/>
            <person name="Morgenstern I."/>
            <person name="Morin E."/>
            <person name="Murat C."/>
            <person name="Nagy L.G."/>
            <person name="Nolan M."/>
            <person name="Ohm R.A."/>
            <person name="Patyshakuliyeva A."/>
            <person name="Rokas A."/>
            <person name="Ruiz-Duenas F.J."/>
            <person name="Sabat G."/>
            <person name="Salamov A."/>
            <person name="Samejima M."/>
            <person name="Schmutz J."/>
            <person name="Slot J.C."/>
            <person name="St John F."/>
            <person name="Stenlid J."/>
            <person name="Sun H."/>
            <person name="Sun S."/>
            <person name="Syed K."/>
            <person name="Tsang A."/>
            <person name="Wiebenga A."/>
            <person name="Young D."/>
            <person name="Pisabarro A."/>
            <person name="Eastwood D.C."/>
            <person name="Martin F."/>
            <person name="Cullen D."/>
            <person name="Grigoriev I.V."/>
            <person name="Hibbett D.S."/>
        </authorList>
    </citation>
    <scope>NUCLEOTIDE SEQUENCE</scope>
    <source>
        <strain evidence="8">FP-58527</strain>
    </source>
</reference>
<feature type="transmembrane region" description="Helical" evidence="6">
    <location>
        <begin position="57"/>
        <end position="80"/>
    </location>
</feature>
<evidence type="ECO:0000256" key="2">
    <source>
        <dbReference type="ARBA" id="ARBA00022692"/>
    </source>
</evidence>
<name>S8DPW6_FOMSC</name>
<dbReference type="Pfam" id="PF04479">
    <property type="entry name" value="RTA1"/>
    <property type="match status" value="1"/>
</dbReference>
<evidence type="ECO:0000313" key="8">
    <source>
        <dbReference type="Proteomes" id="UP000015241"/>
    </source>
</evidence>
<dbReference type="FunCoup" id="S8DPW6">
    <property type="interactions" value="31"/>
</dbReference>
<proteinExistence type="predicted"/>
<dbReference type="EMBL" id="KE504290">
    <property type="protein sequence ID" value="EPS93213.1"/>
    <property type="molecule type" value="Genomic_DNA"/>
</dbReference>
<keyword evidence="4 6" id="KW-0472">Membrane</keyword>